<accession>A0ABU0AIX5</accession>
<name>A0ABU0AIX5_9BACI</name>
<keyword evidence="2" id="KW-1185">Reference proteome</keyword>
<evidence type="ECO:0000313" key="1">
    <source>
        <dbReference type="EMBL" id="MDQ0271213.1"/>
    </source>
</evidence>
<sequence length="277" mass="32010">MSIISFWGPIQGQVSTTSNLIAASLILALDKENKKTIITQTEWSKSTLEYAFLKEENENDIFTFSDSGIDALERMAKSHRLTSEKLMDYTKAILRNRLDLLTGSTKTNKEMFEGMSGILEMVLSLSKDCYDYTLVDLPRGSANSMTKKTLQNSDLIVVNLNQNIHVLESFFKKKDNLEILEGKPYIIVLSQYDPESRFSVKNIQRRYKIKQPIYTIPYNTDFRDTMNQQNVTEFFLRAKNFKKGHQNFYFISEIRRLAAGIDRALNTSHKDLLREVL</sequence>
<protein>
    <submittedName>
        <fullName evidence="1">MinD-like ATPase involved in chromosome partitioning or flagellar assembly</fullName>
    </submittedName>
</protein>
<proteinExistence type="predicted"/>
<evidence type="ECO:0000313" key="2">
    <source>
        <dbReference type="Proteomes" id="UP001238088"/>
    </source>
</evidence>
<dbReference type="EMBL" id="JAUSUB010000013">
    <property type="protein sequence ID" value="MDQ0271213.1"/>
    <property type="molecule type" value="Genomic_DNA"/>
</dbReference>
<dbReference type="Gene3D" id="3.40.50.300">
    <property type="entry name" value="P-loop containing nucleotide triphosphate hydrolases"/>
    <property type="match status" value="1"/>
</dbReference>
<dbReference type="Proteomes" id="UP001238088">
    <property type="component" value="Unassembled WGS sequence"/>
</dbReference>
<reference evidence="1 2" key="1">
    <citation type="submission" date="2023-07" db="EMBL/GenBank/DDBJ databases">
        <title>Genomic Encyclopedia of Type Strains, Phase IV (KMG-IV): sequencing the most valuable type-strain genomes for metagenomic binning, comparative biology and taxonomic classification.</title>
        <authorList>
            <person name="Goeker M."/>
        </authorList>
    </citation>
    <scope>NUCLEOTIDE SEQUENCE [LARGE SCALE GENOMIC DNA]</scope>
    <source>
        <strain evidence="1 2">DSM 23494</strain>
    </source>
</reference>
<dbReference type="RefSeq" id="WP_307476212.1">
    <property type="nucleotide sequence ID" value="NZ_JAUSUB010000013.1"/>
</dbReference>
<gene>
    <name evidence="1" type="ORF">J2S17_003101</name>
</gene>
<dbReference type="SUPFAM" id="SSF52540">
    <property type="entry name" value="P-loop containing nucleoside triphosphate hydrolases"/>
    <property type="match status" value="1"/>
</dbReference>
<organism evidence="1 2">
    <name type="scientific">Cytobacillus purgationiresistens</name>
    <dbReference type="NCBI Taxonomy" id="863449"/>
    <lineage>
        <taxon>Bacteria</taxon>
        <taxon>Bacillati</taxon>
        <taxon>Bacillota</taxon>
        <taxon>Bacilli</taxon>
        <taxon>Bacillales</taxon>
        <taxon>Bacillaceae</taxon>
        <taxon>Cytobacillus</taxon>
    </lineage>
</organism>
<dbReference type="InterPro" id="IPR027417">
    <property type="entry name" value="P-loop_NTPase"/>
</dbReference>
<comment type="caution">
    <text evidence="1">The sequence shown here is derived from an EMBL/GenBank/DDBJ whole genome shotgun (WGS) entry which is preliminary data.</text>
</comment>